<dbReference type="InterPro" id="IPR013815">
    <property type="entry name" value="ATP_grasp_subdomain_1"/>
</dbReference>
<dbReference type="InterPro" id="IPR003781">
    <property type="entry name" value="CoA-bd"/>
</dbReference>
<evidence type="ECO:0000313" key="5">
    <source>
        <dbReference type="Proteomes" id="UP001239909"/>
    </source>
</evidence>
<sequence>MTTLDDLLNPRSIAIVGASDDPTRIGGRPLSHMIRQRFAGPVYPVNPKRDRVQGLQAYPSLAEIPDGIDFALIAVPAPLVAEQVRLAAARGAKTALIFSSGFAEAGAEGARLQDEVAAAGRAGGIRVLGPNCLGLFNAEAGFYPTFSSTIDRATPVPGGISIASQSGAYGSHIYMASHARGLGIRYWVTTGNEVDVSTPEVIRLLAEHDDVHTIMAYAESVKDGPALVEALETARANRKPVVMMKVGRSAVGAAAASSHTASLAGEDAVYDAVIRQHGAWRARSTEEMLDLAYAARPRIYPAGRRLGLVTISGGAGVLMADVAEAEGLDVAPMPEQSQAEMRAILPFAAPRNPVDVTAQLFNDLSLIPRFTRTMLDRGGYDGIIGFWTSVAGSPILGRPLLAHLTETMADYPDRLFLHVMLAPEEIRAAYEAAGFPCFEDPSRAVIAMGLLMRFAEAFAAGRPEAPPLPAPADLGAGPLGEREAKRLLAAAGLPMVPDRLATTPEEAAAAARALGGPVAIKLASPDIAHKTEIGGVALGIEAPAAAAAAHERIVAAARLARPEARVAGTLVSPMVSGGVECLLGARNDPVFGPVVAFGLGGIFAEVLRDVSLRRAPFGPAVAREMIAGLKGAALLAGARGQPPADLAALAATISRFSAFAAANAHQIESVEMNPLRALPEGCLALDALIIRREDPA</sequence>
<dbReference type="InterPro" id="IPR032875">
    <property type="entry name" value="Succ_CoA_lig_flav_dom"/>
</dbReference>
<dbReference type="Pfam" id="PF19045">
    <property type="entry name" value="Ligase_CoA_2"/>
    <property type="match status" value="1"/>
</dbReference>
<keyword evidence="5" id="KW-1185">Reference proteome</keyword>
<name>A0ABQ6LR95_9RHOB</name>
<dbReference type="Pfam" id="PF13380">
    <property type="entry name" value="CoA_binding_2"/>
    <property type="match status" value="1"/>
</dbReference>
<comment type="caution">
    <text evidence="4">The sequence shown here is derived from an EMBL/GenBank/DDBJ whole genome shotgun (WGS) entry which is preliminary data.</text>
</comment>
<dbReference type="Gene3D" id="3.40.50.261">
    <property type="entry name" value="Succinyl-CoA synthetase domains"/>
    <property type="match status" value="2"/>
</dbReference>
<dbReference type="Gene3D" id="3.40.50.720">
    <property type="entry name" value="NAD(P)-binding Rossmann-like Domain"/>
    <property type="match status" value="1"/>
</dbReference>
<keyword evidence="2" id="KW-0067">ATP-binding</keyword>
<dbReference type="GO" id="GO:0016874">
    <property type="term" value="F:ligase activity"/>
    <property type="evidence" value="ECO:0007669"/>
    <property type="project" value="UniProtKB-KW"/>
</dbReference>
<dbReference type="Gene3D" id="3.30.470.20">
    <property type="entry name" value="ATP-grasp fold, B domain"/>
    <property type="match status" value="1"/>
</dbReference>
<dbReference type="Pfam" id="PF13607">
    <property type="entry name" value="Succ_CoA_lig"/>
    <property type="match status" value="1"/>
</dbReference>
<evidence type="ECO:0000313" key="4">
    <source>
        <dbReference type="EMBL" id="GMG83500.1"/>
    </source>
</evidence>
<dbReference type="PROSITE" id="PS50975">
    <property type="entry name" value="ATP_GRASP"/>
    <property type="match status" value="1"/>
</dbReference>
<dbReference type="InterPro" id="IPR016102">
    <property type="entry name" value="Succinyl-CoA_synth-like"/>
</dbReference>
<dbReference type="Proteomes" id="UP001239909">
    <property type="component" value="Unassembled WGS sequence"/>
</dbReference>
<dbReference type="SUPFAM" id="SSF51735">
    <property type="entry name" value="NAD(P)-binding Rossmann-fold domains"/>
    <property type="match status" value="1"/>
</dbReference>
<dbReference type="SUPFAM" id="SSF52210">
    <property type="entry name" value="Succinyl-CoA synthetase domains"/>
    <property type="match status" value="2"/>
</dbReference>
<keyword evidence="4" id="KW-0436">Ligase</keyword>
<dbReference type="SMART" id="SM00881">
    <property type="entry name" value="CoA_binding"/>
    <property type="match status" value="1"/>
</dbReference>
<dbReference type="InterPro" id="IPR043938">
    <property type="entry name" value="Ligase_CoA_dom"/>
</dbReference>
<dbReference type="Pfam" id="PF13549">
    <property type="entry name" value="ATP-grasp_5"/>
    <property type="match status" value="1"/>
</dbReference>
<evidence type="ECO:0000256" key="2">
    <source>
        <dbReference type="PROSITE-ProRule" id="PRU00409"/>
    </source>
</evidence>
<dbReference type="Gene3D" id="3.30.1490.20">
    <property type="entry name" value="ATP-grasp fold, A domain"/>
    <property type="match status" value="1"/>
</dbReference>
<dbReference type="PANTHER" id="PTHR42793">
    <property type="entry name" value="COA BINDING DOMAIN CONTAINING PROTEIN"/>
    <property type="match status" value="1"/>
</dbReference>
<dbReference type="SUPFAM" id="SSF56059">
    <property type="entry name" value="Glutathione synthetase ATP-binding domain-like"/>
    <property type="match status" value="1"/>
</dbReference>
<protein>
    <submittedName>
        <fullName evidence="4">Acetate--CoA ligase family protein</fullName>
    </submittedName>
</protein>
<evidence type="ECO:0000259" key="3">
    <source>
        <dbReference type="PROSITE" id="PS50975"/>
    </source>
</evidence>
<organism evidence="4 5">
    <name type="scientific">Paralimibaculum aggregatum</name>
    <dbReference type="NCBI Taxonomy" id="3036245"/>
    <lineage>
        <taxon>Bacteria</taxon>
        <taxon>Pseudomonadati</taxon>
        <taxon>Pseudomonadota</taxon>
        <taxon>Alphaproteobacteria</taxon>
        <taxon>Rhodobacterales</taxon>
        <taxon>Paracoccaceae</taxon>
        <taxon>Paralimibaculum</taxon>
    </lineage>
</organism>
<accession>A0ABQ6LR95</accession>
<feature type="domain" description="ATP-grasp" evidence="3">
    <location>
        <begin position="485"/>
        <end position="521"/>
    </location>
</feature>
<dbReference type="InterPro" id="IPR036291">
    <property type="entry name" value="NAD(P)-bd_dom_sf"/>
</dbReference>
<dbReference type="InterPro" id="IPR011761">
    <property type="entry name" value="ATP-grasp"/>
</dbReference>
<evidence type="ECO:0000256" key="1">
    <source>
        <dbReference type="ARBA" id="ARBA00022532"/>
    </source>
</evidence>
<proteinExistence type="predicted"/>
<dbReference type="PANTHER" id="PTHR42793:SF4">
    <property type="entry name" value="BLL6376 PROTEIN"/>
    <property type="match status" value="1"/>
</dbReference>
<dbReference type="EMBL" id="BSYI01000020">
    <property type="protein sequence ID" value="GMG83500.1"/>
    <property type="molecule type" value="Genomic_DNA"/>
</dbReference>
<keyword evidence="2" id="KW-0547">Nucleotide-binding</keyword>
<reference evidence="4 5" key="1">
    <citation type="submission" date="2023-04" db="EMBL/GenBank/DDBJ databases">
        <title>Marinoamorphus aggregata gen. nov., sp. Nov., isolate from tissue of brittle star Ophioplocus japonicus.</title>
        <authorList>
            <person name="Kawano K."/>
            <person name="Sawayama S."/>
            <person name="Nakagawa S."/>
        </authorList>
    </citation>
    <scope>NUCLEOTIDE SEQUENCE [LARGE SCALE GENOMIC DNA]</scope>
    <source>
        <strain evidence="4 5">NKW23</strain>
    </source>
</reference>
<keyword evidence="1" id="KW-0816">Tricarboxylic acid cycle</keyword>
<gene>
    <name evidence="4" type="ORF">LNKW23_27130</name>
</gene>
<dbReference type="RefSeq" id="WP_285672296.1">
    <property type="nucleotide sequence ID" value="NZ_BSYI01000020.1"/>
</dbReference>